<name>I5C6S1_9HYPH</name>
<protein>
    <submittedName>
        <fullName evidence="3">Cobyrinic acid ac-diamide synthase</fullName>
    </submittedName>
</protein>
<dbReference type="SUPFAM" id="SSF46955">
    <property type="entry name" value="Putative DNA-binding domain"/>
    <property type="match status" value="1"/>
</dbReference>
<dbReference type="InterPro" id="IPR017818">
    <property type="entry name" value="Plasmid_partition_RepA"/>
</dbReference>
<dbReference type="InterPro" id="IPR025669">
    <property type="entry name" value="AAA_dom"/>
</dbReference>
<dbReference type="Gene3D" id="1.10.1660.10">
    <property type="match status" value="1"/>
</dbReference>
<gene>
    <name evidence="3" type="ORF">A33O_03628</name>
</gene>
<proteinExistence type="predicted"/>
<evidence type="ECO:0000256" key="1">
    <source>
        <dbReference type="SAM" id="MobiDB-lite"/>
    </source>
</evidence>
<dbReference type="Gene3D" id="3.40.50.300">
    <property type="entry name" value="P-loop containing nucleotide triphosphate hydrolases"/>
    <property type="match status" value="1"/>
</dbReference>
<dbReference type="EMBL" id="AJXZ01000005">
    <property type="protein sequence ID" value="EIM77523.1"/>
    <property type="molecule type" value="Genomic_DNA"/>
</dbReference>
<organism evidence="3 4">
    <name type="scientific">Nitratireductor aquibiodomus RA22</name>
    <dbReference type="NCBI Taxonomy" id="1189611"/>
    <lineage>
        <taxon>Bacteria</taxon>
        <taxon>Pseudomonadati</taxon>
        <taxon>Pseudomonadota</taxon>
        <taxon>Alphaproteobacteria</taxon>
        <taxon>Hyphomicrobiales</taxon>
        <taxon>Phyllobacteriaceae</taxon>
        <taxon>Nitratireductor</taxon>
    </lineage>
</organism>
<sequence>MNDEEQRGMDIASDHEGERELDKVSGAAMGGAHGQSALAADEAIAADAARLSEQLRVMRDRLFPPAAQKTLRTFSSGEAAKLIGVSDGYLRQLSIAGEGPQPETGAGGRRYYSLADINALRHHLAAQARSKGNLAKARSYVKWRDPEREHLQVISVTNFKGGSGKTTTSAHMAQHLALSGYRVLAVDLDPQASLSALFGYQPEIDLSGNDTLYGAIRYDEERRPLSQIIRKTYFDGLDLVPGNLELHEFEHTTPRMLAERQAGGGADDFFFARIQTALASVADDYDVVVIDCPPQLGFLTLSALCASTSVIVTVHPQMLDVASMSQFLYMTADLLSVVREAGGSLNFDFLRYLVTRYEPNDGPQTQIVGFLRSQFGERVLTAPMVKSTAISDAGLTKQTLYEVGRDNFTRSTYDRAMEALTSVNAEVEALVEAAWGRHVAGDVA</sequence>
<feature type="region of interest" description="Disordered" evidence="1">
    <location>
        <begin position="1"/>
        <end position="22"/>
    </location>
</feature>
<dbReference type="STRING" id="204799.GCA_001696575_03652"/>
<dbReference type="InterPro" id="IPR009061">
    <property type="entry name" value="DNA-bd_dom_put_sf"/>
</dbReference>
<dbReference type="SUPFAM" id="SSF52540">
    <property type="entry name" value="P-loop containing nucleoside triphosphate hydrolases"/>
    <property type="match status" value="1"/>
</dbReference>
<reference evidence="3 4" key="1">
    <citation type="journal article" date="2012" name="J. Bacteriol.">
        <title>Genome Sequence of Nitratireductor aquibiodomus Strain RA22.</title>
        <authorList>
            <person name="Singh A."/>
            <person name="Jangir P.K."/>
            <person name="Kumari C."/>
            <person name="Sharma R."/>
        </authorList>
    </citation>
    <scope>NUCLEOTIDE SEQUENCE [LARGE SCALE GENOMIC DNA]</scope>
    <source>
        <strain evidence="3 4">RA22</strain>
    </source>
</reference>
<dbReference type="NCBIfam" id="NF010443">
    <property type="entry name" value="PRK13869.1"/>
    <property type="match status" value="1"/>
</dbReference>
<evidence type="ECO:0000259" key="2">
    <source>
        <dbReference type="Pfam" id="PF13614"/>
    </source>
</evidence>
<dbReference type="InterPro" id="IPR050678">
    <property type="entry name" value="DNA_Partitioning_ATPase"/>
</dbReference>
<evidence type="ECO:0000313" key="4">
    <source>
        <dbReference type="Proteomes" id="UP000004622"/>
    </source>
</evidence>
<dbReference type="Proteomes" id="UP000004622">
    <property type="component" value="Unassembled WGS sequence"/>
</dbReference>
<comment type="caution">
    <text evidence="3">The sequence shown here is derived from an EMBL/GenBank/DDBJ whole genome shotgun (WGS) entry which is preliminary data.</text>
</comment>
<dbReference type="NCBIfam" id="TIGR03453">
    <property type="entry name" value="partition_RepA"/>
    <property type="match status" value="1"/>
</dbReference>
<dbReference type="PATRIC" id="fig|1189611.3.peg.749"/>
<accession>I5C6S1</accession>
<feature type="domain" description="AAA" evidence="2">
    <location>
        <begin position="152"/>
        <end position="331"/>
    </location>
</feature>
<evidence type="ECO:0000313" key="3">
    <source>
        <dbReference type="EMBL" id="EIM77523.1"/>
    </source>
</evidence>
<dbReference type="CDD" id="cd02042">
    <property type="entry name" value="ParAB_family"/>
    <property type="match status" value="1"/>
</dbReference>
<dbReference type="Pfam" id="PF13614">
    <property type="entry name" value="AAA_31"/>
    <property type="match status" value="1"/>
</dbReference>
<dbReference type="PANTHER" id="PTHR13696">
    <property type="entry name" value="P-LOOP CONTAINING NUCLEOSIDE TRIPHOSPHATE HYDROLASE"/>
    <property type="match status" value="1"/>
</dbReference>
<dbReference type="InterPro" id="IPR027417">
    <property type="entry name" value="P-loop_NTPase"/>
</dbReference>
<dbReference type="AlphaFoldDB" id="I5C6S1"/>
<dbReference type="PANTHER" id="PTHR13696:SF52">
    <property type="entry name" value="PARA FAMILY PROTEIN CT_582"/>
    <property type="match status" value="1"/>
</dbReference>